<name>W5WB29_9PSEU</name>
<evidence type="ECO:0000259" key="1">
    <source>
        <dbReference type="Pfam" id="PF01370"/>
    </source>
</evidence>
<protein>
    <recommendedName>
        <fullName evidence="1">NAD-dependent epimerase/dehydratase domain-containing protein</fullName>
    </recommendedName>
</protein>
<organism evidence="2 3">
    <name type="scientific">Kutzneria albida DSM 43870</name>
    <dbReference type="NCBI Taxonomy" id="1449976"/>
    <lineage>
        <taxon>Bacteria</taxon>
        <taxon>Bacillati</taxon>
        <taxon>Actinomycetota</taxon>
        <taxon>Actinomycetes</taxon>
        <taxon>Pseudonocardiales</taxon>
        <taxon>Pseudonocardiaceae</taxon>
        <taxon>Kutzneria</taxon>
    </lineage>
</organism>
<dbReference type="RefSeq" id="WP_025358366.1">
    <property type="nucleotide sequence ID" value="NZ_CP007155.1"/>
</dbReference>
<dbReference type="Pfam" id="PF01370">
    <property type="entry name" value="Epimerase"/>
    <property type="match status" value="1"/>
</dbReference>
<dbReference type="SUPFAM" id="SSF51735">
    <property type="entry name" value="NAD(P)-binding Rossmann-fold domains"/>
    <property type="match status" value="1"/>
</dbReference>
<dbReference type="InterPro" id="IPR050177">
    <property type="entry name" value="Lipid_A_modif_metabolic_enz"/>
</dbReference>
<dbReference type="HOGENOM" id="CLU_007383_1_7_11"/>
<reference evidence="2 3" key="1">
    <citation type="journal article" date="2014" name="BMC Genomics">
        <title>Complete genome sequence of producer of the glycopeptide antibiotic Aculeximycin Kutzneria albida DSM 43870T, a representative of minor genus of Pseudonocardiaceae.</title>
        <authorList>
            <person name="Rebets Y."/>
            <person name="Tokovenko B."/>
            <person name="Lushchyk I."/>
            <person name="Ruckert C."/>
            <person name="Zaburannyi N."/>
            <person name="Bechthold A."/>
            <person name="Kalinowski J."/>
            <person name="Luzhetskyy A."/>
        </authorList>
    </citation>
    <scope>NUCLEOTIDE SEQUENCE [LARGE SCALE GENOMIC DNA]</scope>
    <source>
        <strain evidence="2">DSM 43870</strain>
    </source>
</reference>
<dbReference type="Proteomes" id="UP000019225">
    <property type="component" value="Chromosome"/>
</dbReference>
<dbReference type="OrthoDB" id="9801785at2"/>
<dbReference type="STRING" id="1449976.KALB_4991"/>
<gene>
    <name evidence="2" type="ORF">KALB_4991</name>
</gene>
<dbReference type="AlphaFoldDB" id="W5WB29"/>
<evidence type="ECO:0000313" key="2">
    <source>
        <dbReference type="EMBL" id="AHH98353.1"/>
    </source>
</evidence>
<evidence type="ECO:0000313" key="3">
    <source>
        <dbReference type="Proteomes" id="UP000019225"/>
    </source>
</evidence>
<dbReference type="InterPro" id="IPR001509">
    <property type="entry name" value="Epimerase_deHydtase"/>
</dbReference>
<dbReference type="PANTHER" id="PTHR43245">
    <property type="entry name" value="BIFUNCTIONAL POLYMYXIN RESISTANCE PROTEIN ARNA"/>
    <property type="match status" value="1"/>
</dbReference>
<dbReference type="EMBL" id="CP007155">
    <property type="protein sequence ID" value="AHH98353.1"/>
    <property type="molecule type" value="Genomic_DNA"/>
</dbReference>
<dbReference type="KEGG" id="kal:KALB_4991"/>
<sequence length="305" mass="33452">MRALVTGAAGFVGRHIVAELVERGWTVTPVDLIHGEDCLDLFRTDTTRYDLAVHCAAVVGGRACIDGSPLSVGTNLALDAWYFRWLERSRTPRAVYFSSSAVYPVALQTASIHRVSTWHQVAPVRALTSGRRLVEDDVDFSLMGRPDQTYGFGKLAGEVLARYAEETGTRVTIARPFSGYSEMQPLDYPFPSFVDRAQRHADPFDIWGDGEQVRDWVHISDVVAGTLAAVEQDVQGPVNLCTGRATSFNELAKLVTEAAGYSPGFRHLTAKPSGVQYRVGDPAKLHTLYTPRVSLEEGIRRALAG</sequence>
<dbReference type="eggNOG" id="COG0451">
    <property type="taxonomic scope" value="Bacteria"/>
</dbReference>
<dbReference type="PANTHER" id="PTHR43245:SF53">
    <property type="entry name" value="EPIMERASE-RELATED"/>
    <property type="match status" value="1"/>
</dbReference>
<dbReference type="InterPro" id="IPR036291">
    <property type="entry name" value="NAD(P)-bd_dom_sf"/>
</dbReference>
<keyword evidence="3" id="KW-1185">Reference proteome</keyword>
<accession>W5WB29</accession>
<dbReference type="Gene3D" id="3.40.50.720">
    <property type="entry name" value="NAD(P)-binding Rossmann-like Domain"/>
    <property type="match status" value="1"/>
</dbReference>
<dbReference type="Gene3D" id="3.90.25.10">
    <property type="entry name" value="UDP-galactose 4-epimerase, domain 1"/>
    <property type="match status" value="1"/>
</dbReference>
<feature type="domain" description="NAD-dependent epimerase/dehydratase" evidence="1">
    <location>
        <begin position="3"/>
        <end position="236"/>
    </location>
</feature>
<proteinExistence type="predicted"/>